<evidence type="ECO:0000313" key="1">
    <source>
        <dbReference type="EMBL" id="POZ80288.1"/>
    </source>
</evidence>
<gene>
    <name evidence="1" type="ORF">C3743_39435</name>
</gene>
<dbReference type="EMBL" id="PQVP01000005">
    <property type="protein sequence ID" value="POZ80288.1"/>
    <property type="molecule type" value="Genomic_DNA"/>
</dbReference>
<dbReference type="AlphaFoldDB" id="A0A2S5DMG7"/>
<name>A0A2S5DMG7_9BURK</name>
<evidence type="ECO:0000313" key="2">
    <source>
        <dbReference type="Proteomes" id="UP000238655"/>
    </source>
</evidence>
<proteinExistence type="predicted"/>
<sequence>MPRQLLRQHSRELVLVGDDHGFVRFDRVDRDRRLVALAEAIQLVDRPDRIEILLERDPS</sequence>
<accession>A0A2S5DMG7</accession>
<reference evidence="1 2" key="1">
    <citation type="submission" date="2018-01" db="EMBL/GenBank/DDBJ databases">
        <title>Successful Treatment of Persistent Burkholderia cepacia Bacteremia with Ceftazidime-Avibactam.</title>
        <authorList>
            <person name="Tamma P."/>
            <person name="Fan Y."/>
            <person name="Bergman Y."/>
            <person name="Sick-Samuels A."/>
            <person name="Hsu A."/>
            <person name="Timp W."/>
            <person name="Simner P."/>
        </authorList>
    </citation>
    <scope>NUCLEOTIDE SEQUENCE [LARGE SCALE GENOMIC DNA]</scope>
    <source>
        <strain evidence="1 2">170816</strain>
    </source>
</reference>
<comment type="caution">
    <text evidence="1">The sequence shown here is derived from an EMBL/GenBank/DDBJ whole genome shotgun (WGS) entry which is preliminary data.</text>
</comment>
<protein>
    <submittedName>
        <fullName evidence="1">Uncharacterized protein</fullName>
    </submittedName>
</protein>
<dbReference type="Proteomes" id="UP000238655">
    <property type="component" value="Unassembled WGS sequence"/>
</dbReference>
<organism evidence="1 2">
    <name type="scientific">Burkholderia contaminans</name>
    <dbReference type="NCBI Taxonomy" id="488447"/>
    <lineage>
        <taxon>Bacteria</taxon>
        <taxon>Pseudomonadati</taxon>
        <taxon>Pseudomonadota</taxon>
        <taxon>Betaproteobacteria</taxon>
        <taxon>Burkholderiales</taxon>
        <taxon>Burkholderiaceae</taxon>
        <taxon>Burkholderia</taxon>
        <taxon>Burkholderia cepacia complex</taxon>
    </lineage>
</organism>